<reference evidence="2" key="1">
    <citation type="submission" date="2019-08" db="EMBL/GenBank/DDBJ databases">
        <title>The genome of the North American firefly Photinus pyralis.</title>
        <authorList>
            <consortium name="Photinus pyralis genome working group"/>
            <person name="Fallon T.R."/>
            <person name="Sander Lower S.E."/>
            <person name="Weng J.-K."/>
        </authorList>
    </citation>
    <scope>NUCLEOTIDE SEQUENCE</scope>
    <source>
        <strain evidence="2">TRF0915ILg1</strain>
        <tissue evidence="2">Whole body</tissue>
    </source>
</reference>
<dbReference type="GO" id="GO:0003677">
    <property type="term" value="F:DNA binding"/>
    <property type="evidence" value="ECO:0007669"/>
    <property type="project" value="InterPro"/>
</dbReference>
<evidence type="ECO:0000259" key="1">
    <source>
        <dbReference type="Pfam" id="PF05225"/>
    </source>
</evidence>
<protein>
    <recommendedName>
        <fullName evidence="1">HTH psq-type domain-containing protein</fullName>
    </recommendedName>
</protein>
<dbReference type="Pfam" id="PF05225">
    <property type="entry name" value="HTH_psq"/>
    <property type="match status" value="1"/>
</dbReference>
<name>A0A8K0CCE4_IGNLU</name>
<sequence>MPTHYKRKVNKTRGNCTQQDLENALESVRKGTSGVNEASRNSDIPCTTIRRRLKTGNIFKGSLGPPCFSPTRKAVREIAFKLANQLGIPHRFNRTMGISGTDWLNLFLERNRDLFVLEPEGVSLARIQNMNRKIVSDYFKLLEDILIENNLLNNPASIYYKDESGLHLNNKPEEVIAKRDSKNVAAVTSGKKGETITIISCCNSEGSFLPPAKMKKED</sequence>
<comment type="caution">
    <text evidence="2">The sequence shown here is derived from an EMBL/GenBank/DDBJ whole genome shotgun (WGS) entry which is preliminary data.</text>
</comment>
<dbReference type="InterPro" id="IPR007889">
    <property type="entry name" value="HTH_Psq"/>
</dbReference>
<dbReference type="OrthoDB" id="6778796at2759"/>
<feature type="domain" description="HTH psq-type" evidence="1">
    <location>
        <begin position="20"/>
        <end position="56"/>
    </location>
</feature>
<organism evidence="2 3">
    <name type="scientific">Ignelater luminosus</name>
    <name type="common">Cucubano</name>
    <name type="synonym">Pyrophorus luminosus</name>
    <dbReference type="NCBI Taxonomy" id="2038154"/>
    <lineage>
        <taxon>Eukaryota</taxon>
        <taxon>Metazoa</taxon>
        <taxon>Ecdysozoa</taxon>
        <taxon>Arthropoda</taxon>
        <taxon>Hexapoda</taxon>
        <taxon>Insecta</taxon>
        <taxon>Pterygota</taxon>
        <taxon>Neoptera</taxon>
        <taxon>Endopterygota</taxon>
        <taxon>Coleoptera</taxon>
        <taxon>Polyphaga</taxon>
        <taxon>Elateriformia</taxon>
        <taxon>Elateroidea</taxon>
        <taxon>Elateridae</taxon>
        <taxon>Agrypninae</taxon>
        <taxon>Pyrophorini</taxon>
        <taxon>Ignelater</taxon>
    </lineage>
</organism>
<dbReference type="Gene3D" id="1.10.10.60">
    <property type="entry name" value="Homeodomain-like"/>
    <property type="match status" value="1"/>
</dbReference>
<accession>A0A8K0CCE4</accession>
<keyword evidence="3" id="KW-1185">Reference proteome</keyword>
<evidence type="ECO:0000313" key="2">
    <source>
        <dbReference type="EMBL" id="KAF2884708.1"/>
    </source>
</evidence>
<dbReference type="Proteomes" id="UP000801492">
    <property type="component" value="Unassembled WGS sequence"/>
</dbReference>
<dbReference type="EMBL" id="VTPC01090141">
    <property type="protein sequence ID" value="KAF2884708.1"/>
    <property type="molecule type" value="Genomic_DNA"/>
</dbReference>
<proteinExistence type="predicted"/>
<dbReference type="AlphaFoldDB" id="A0A8K0CCE4"/>
<evidence type="ECO:0000313" key="3">
    <source>
        <dbReference type="Proteomes" id="UP000801492"/>
    </source>
</evidence>
<gene>
    <name evidence="2" type="ORF">ILUMI_21434</name>
</gene>